<dbReference type="Gene3D" id="3.90.550.10">
    <property type="entry name" value="Spore Coat Polysaccharide Biosynthesis Protein SpsA, Chain A"/>
    <property type="match status" value="1"/>
</dbReference>
<feature type="domain" description="Glycosyltransferase 2-like" evidence="1">
    <location>
        <begin position="14"/>
        <end position="180"/>
    </location>
</feature>
<dbReference type="PANTHER" id="PTHR22916:SF56">
    <property type="entry name" value="GLYCOSYL TRANSFERASE"/>
    <property type="match status" value="1"/>
</dbReference>
<dbReference type="AlphaFoldDB" id="A0A934RZ44"/>
<dbReference type="Proteomes" id="UP000617628">
    <property type="component" value="Unassembled WGS sequence"/>
</dbReference>
<accession>A0A934RZ44</accession>
<evidence type="ECO:0000259" key="1">
    <source>
        <dbReference type="Pfam" id="PF00535"/>
    </source>
</evidence>
<protein>
    <submittedName>
        <fullName evidence="2">Glycosyltransferase family 2 protein</fullName>
    </submittedName>
</protein>
<dbReference type="SUPFAM" id="SSF53448">
    <property type="entry name" value="Nucleotide-diphospho-sugar transferases"/>
    <property type="match status" value="1"/>
</dbReference>
<name>A0A934RZ44_9BACT</name>
<dbReference type="Pfam" id="PF00535">
    <property type="entry name" value="Glycos_transf_2"/>
    <property type="match status" value="1"/>
</dbReference>
<evidence type="ECO:0000313" key="2">
    <source>
        <dbReference type="EMBL" id="MBK1877949.1"/>
    </source>
</evidence>
<dbReference type="InterPro" id="IPR029044">
    <property type="entry name" value="Nucleotide-diphossugar_trans"/>
</dbReference>
<organism evidence="2 3">
    <name type="scientific">Pelagicoccus mobilis</name>
    <dbReference type="NCBI Taxonomy" id="415221"/>
    <lineage>
        <taxon>Bacteria</taxon>
        <taxon>Pseudomonadati</taxon>
        <taxon>Verrucomicrobiota</taxon>
        <taxon>Opitutia</taxon>
        <taxon>Puniceicoccales</taxon>
        <taxon>Pelagicoccaceae</taxon>
        <taxon>Pelagicoccus</taxon>
    </lineage>
</organism>
<dbReference type="RefSeq" id="WP_200356162.1">
    <property type="nucleotide sequence ID" value="NZ_JAENIL010000024.1"/>
</dbReference>
<sequence>MKNTEYTERTPRVSIGLPVYNGSNYIRQAIDSILEQTYRDFEIIICDNASTDDTQAICEEYVKRDKRVVYHRNSSNIGAGRNYNLVVEYARGEFFKWAAHDDICHPELLEKSVERLDAEPDVVLVYSKARQIDENTNYGDSYSGSDNTALLNPVQRFRELVRPHICFQVFGLMRLDVLKDTPMIGLYARGDEILLCWLGLRGRFARIDEHLFFPRKHEEQSMAMLADKKKKKKADLVAYSVWFDPKWRNKIVLPWWISLRELIRCVVKAPISFRDKIGCFGVIMRWVCTRRRSLARDLYNQMQHFTLAFSSRKQVRHS</sequence>
<evidence type="ECO:0000313" key="3">
    <source>
        <dbReference type="Proteomes" id="UP000617628"/>
    </source>
</evidence>
<dbReference type="GO" id="GO:0016758">
    <property type="term" value="F:hexosyltransferase activity"/>
    <property type="evidence" value="ECO:0007669"/>
    <property type="project" value="UniProtKB-ARBA"/>
</dbReference>
<proteinExistence type="predicted"/>
<comment type="caution">
    <text evidence="2">The sequence shown here is derived from an EMBL/GenBank/DDBJ whole genome shotgun (WGS) entry which is preliminary data.</text>
</comment>
<dbReference type="PANTHER" id="PTHR22916">
    <property type="entry name" value="GLYCOSYLTRANSFERASE"/>
    <property type="match status" value="1"/>
</dbReference>
<dbReference type="InterPro" id="IPR001173">
    <property type="entry name" value="Glyco_trans_2-like"/>
</dbReference>
<dbReference type="EMBL" id="JAENIL010000024">
    <property type="protein sequence ID" value="MBK1877949.1"/>
    <property type="molecule type" value="Genomic_DNA"/>
</dbReference>
<keyword evidence="3" id="KW-1185">Reference proteome</keyword>
<gene>
    <name evidence="2" type="ORF">JIN87_13815</name>
</gene>
<reference evidence="2" key="1">
    <citation type="submission" date="2021-01" db="EMBL/GenBank/DDBJ databases">
        <title>Modified the classification status of verrucomicrobia.</title>
        <authorList>
            <person name="Feng X."/>
        </authorList>
    </citation>
    <scope>NUCLEOTIDE SEQUENCE</scope>
    <source>
        <strain evidence="2">KCTC 13126</strain>
    </source>
</reference>